<organism evidence="13 14">
    <name type="scientific">Enterococcus mundtii</name>
    <dbReference type="NCBI Taxonomy" id="53346"/>
    <lineage>
        <taxon>Bacteria</taxon>
        <taxon>Bacillati</taxon>
        <taxon>Bacillota</taxon>
        <taxon>Bacilli</taxon>
        <taxon>Lactobacillales</taxon>
        <taxon>Enterococcaceae</taxon>
        <taxon>Enterococcus</taxon>
    </lineage>
</organism>
<evidence type="ECO:0000256" key="11">
    <source>
        <dbReference type="RuleBase" id="RU004253"/>
    </source>
</evidence>
<feature type="binding site" evidence="9">
    <location>
        <position position="108"/>
    </location>
    <ligand>
        <name>Mg(2+)</name>
        <dbReference type="ChEBI" id="CHEBI:18420"/>
    </ligand>
</feature>
<dbReference type="EC" id="2.5.1.3" evidence="9"/>
<dbReference type="GO" id="GO:0004789">
    <property type="term" value="F:thiamine-phosphate diphosphorylase activity"/>
    <property type="evidence" value="ECO:0007669"/>
    <property type="project" value="UniProtKB-UniRule"/>
</dbReference>
<dbReference type="UniPathway" id="UPA00060">
    <property type="reaction ID" value="UER00141"/>
</dbReference>
<evidence type="ECO:0000256" key="10">
    <source>
        <dbReference type="RuleBase" id="RU003826"/>
    </source>
</evidence>
<dbReference type="FunFam" id="3.20.20.70:FF:000096">
    <property type="entry name" value="Thiamine-phosphate synthase"/>
    <property type="match status" value="1"/>
</dbReference>
<feature type="binding site" evidence="9">
    <location>
        <position position="156"/>
    </location>
    <ligand>
        <name>4-amino-2-methyl-5-(diphosphooxymethyl)pyrimidine</name>
        <dbReference type="ChEBI" id="CHEBI:57841"/>
    </ligand>
</feature>
<reference evidence="13 14" key="1">
    <citation type="submission" date="2017-05" db="EMBL/GenBank/DDBJ databases">
        <title>The Genome Sequence of Enterococcus mundtii 6B1_DIV0119.</title>
        <authorList>
            <consortium name="The Broad Institute Genomics Platform"/>
            <consortium name="The Broad Institute Genomic Center for Infectious Diseases"/>
            <person name="Earl A."/>
            <person name="Manson A."/>
            <person name="Schwartman J."/>
            <person name="Gilmore M."/>
            <person name="Abouelleil A."/>
            <person name="Cao P."/>
            <person name="Chapman S."/>
            <person name="Cusick C."/>
            <person name="Shea T."/>
            <person name="Young S."/>
            <person name="Neafsey D."/>
            <person name="Nusbaum C."/>
            <person name="Birren B."/>
        </authorList>
    </citation>
    <scope>NUCLEOTIDE SEQUENCE [LARGE SCALE GENOMIC DNA]</scope>
    <source>
        <strain evidence="13 14">6B1_DIV0119</strain>
    </source>
</reference>
<dbReference type="HAMAP" id="MF_00097">
    <property type="entry name" value="TMP_synthase"/>
    <property type="match status" value="1"/>
</dbReference>
<comment type="catalytic activity">
    <reaction evidence="6 9 10">
        <text>4-methyl-5-(2-phosphooxyethyl)-thiazole + 4-amino-2-methyl-5-(diphosphooxymethyl)pyrimidine + H(+) = thiamine phosphate + diphosphate</text>
        <dbReference type="Rhea" id="RHEA:22328"/>
        <dbReference type="ChEBI" id="CHEBI:15378"/>
        <dbReference type="ChEBI" id="CHEBI:33019"/>
        <dbReference type="ChEBI" id="CHEBI:37575"/>
        <dbReference type="ChEBI" id="CHEBI:57841"/>
        <dbReference type="ChEBI" id="CHEBI:58296"/>
        <dbReference type="EC" id="2.5.1.3"/>
    </reaction>
</comment>
<dbReference type="Gene3D" id="3.20.20.70">
    <property type="entry name" value="Aldolase class I"/>
    <property type="match status" value="1"/>
</dbReference>
<dbReference type="InterPro" id="IPR036206">
    <property type="entry name" value="ThiamineP_synth_sf"/>
</dbReference>
<comment type="function">
    <text evidence="9">Condenses 4-methyl-5-(beta-hydroxyethyl)thiazole monophosphate (THZ-P) and 2-methyl-4-amino-5-hydroxymethyl pyrimidine pyrophosphate (HMP-PP) to form thiamine monophosphate (TMP).</text>
</comment>
<evidence type="ECO:0000313" key="14">
    <source>
        <dbReference type="Proteomes" id="UP000195024"/>
    </source>
</evidence>
<sequence>MKSAALIGKHYYCEETILKNDINYSLYLVTDQSLLKKKTLQEAVQQALEGGITVLQLREKKANSRDFYEEAIALKQLAKPYNVPLIINDRVDIALACDADGVHVGQTDLPVAVVRKMIGPEKIIGASVQTLAQAISAEQAGADYLGVGTMFPTATKTDAINVSKRELKKILQHVSIPVVLIGGLNEQTIAEFKTCPVQGFAVVSAILAKEEIKKATKKLSVQINTFIKE</sequence>
<dbReference type="GO" id="GO:0009229">
    <property type="term" value="P:thiamine diphosphate biosynthetic process"/>
    <property type="evidence" value="ECO:0007669"/>
    <property type="project" value="UniProtKB-UniRule"/>
</dbReference>
<evidence type="ECO:0000256" key="1">
    <source>
        <dbReference type="ARBA" id="ARBA00005165"/>
    </source>
</evidence>
<gene>
    <name evidence="9" type="primary">thiE</name>
    <name evidence="13" type="ORF">A5802_001573</name>
</gene>
<keyword evidence="5 9" id="KW-0784">Thiamine biosynthesis</keyword>
<dbReference type="CDD" id="cd00564">
    <property type="entry name" value="TMP_TenI"/>
    <property type="match status" value="1"/>
</dbReference>
<feature type="binding site" evidence="9">
    <location>
        <position position="183"/>
    </location>
    <ligand>
        <name>2-[(2R,5Z)-2-carboxy-4-methylthiazol-5(2H)-ylidene]ethyl phosphate</name>
        <dbReference type="ChEBI" id="CHEBI:62899"/>
    </ligand>
</feature>
<dbReference type="InterPro" id="IPR034291">
    <property type="entry name" value="TMP_synthase"/>
</dbReference>
<evidence type="ECO:0000256" key="7">
    <source>
        <dbReference type="ARBA" id="ARBA00047851"/>
    </source>
</evidence>
<accession>A0A242L0V6</accession>
<comment type="catalytic activity">
    <reaction evidence="8 9 10">
        <text>2-[(2R,5Z)-2-carboxy-4-methylthiazol-5(2H)-ylidene]ethyl phosphate + 4-amino-2-methyl-5-(diphosphooxymethyl)pyrimidine + 2 H(+) = thiamine phosphate + CO2 + diphosphate</text>
        <dbReference type="Rhea" id="RHEA:47844"/>
        <dbReference type="ChEBI" id="CHEBI:15378"/>
        <dbReference type="ChEBI" id="CHEBI:16526"/>
        <dbReference type="ChEBI" id="CHEBI:33019"/>
        <dbReference type="ChEBI" id="CHEBI:37575"/>
        <dbReference type="ChEBI" id="CHEBI:57841"/>
        <dbReference type="ChEBI" id="CHEBI:62899"/>
        <dbReference type="EC" id="2.5.1.3"/>
    </reaction>
</comment>
<dbReference type="GO" id="GO:0009228">
    <property type="term" value="P:thiamine biosynthetic process"/>
    <property type="evidence" value="ECO:0007669"/>
    <property type="project" value="UniProtKB-KW"/>
</dbReference>
<feature type="binding site" evidence="9">
    <location>
        <position position="127"/>
    </location>
    <ligand>
        <name>4-amino-2-methyl-5-(diphosphooxymethyl)pyrimidine</name>
        <dbReference type="ChEBI" id="CHEBI:57841"/>
    </ligand>
</feature>
<feature type="domain" description="Thiamine phosphate synthase/TenI" evidence="12">
    <location>
        <begin position="26"/>
        <end position="206"/>
    </location>
</feature>
<dbReference type="NCBIfam" id="TIGR00693">
    <property type="entry name" value="thiE"/>
    <property type="match status" value="1"/>
</dbReference>
<evidence type="ECO:0000259" key="12">
    <source>
        <dbReference type="Pfam" id="PF02581"/>
    </source>
</evidence>
<dbReference type="PANTHER" id="PTHR20857:SF23">
    <property type="entry name" value="THIAMINE BIOSYNTHETIC BIFUNCTIONAL ENZYME"/>
    <property type="match status" value="1"/>
</dbReference>
<dbReference type="InterPro" id="IPR013785">
    <property type="entry name" value="Aldolase_TIM"/>
</dbReference>
<evidence type="ECO:0000256" key="3">
    <source>
        <dbReference type="ARBA" id="ARBA00022723"/>
    </source>
</evidence>
<dbReference type="PANTHER" id="PTHR20857">
    <property type="entry name" value="THIAMINE-PHOSPHATE PYROPHOSPHORYLASE"/>
    <property type="match status" value="1"/>
</dbReference>
<comment type="caution">
    <text evidence="13">The sequence shown here is derived from an EMBL/GenBank/DDBJ whole genome shotgun (WGS) entry which is preliminary data.</text>
</comment>
<dbReference type="GO" id="GO:0005737">
    <property type="term" value="C:cytoplasm"/>
    <property type="evidence" value="ECO:0007669"/>
    <property type="project" value="TreeGrafter"/>
</dbReference>
<feature type="binding site" evidence="9">
    <location>
        <begin position="56"/>
        <end position="60"/>
    </location>
    <ligand>
        <name>4-amino-2-methyl-5-(diphosphooxymethyl)pyrimidine</name>
        <dbReference type="ChEBI" id="CHEBI:57841"/>
    </ligand>
</feature>
<feature type="binding site" evidence="9">
    <location>
        <position position="88"/>
    </location>
    <ligand>
        <name>4-amino-2-methyl-5-(diphosphooxymethyl)pyrimidine</name>
        <dbReference type="ChEBI" id="CHEBI:57841"/>
    </ligand>
</feature>
<evidence type="ECO:0000313" key="13">
    <source>
        <dbReference type="EMBL" id="OTP27837.1"/>
    </source>
</evidence>
<evidence type="ECO:0000256" key="6">
    <source>
        <dbReference type="ARBA" id="ARBA00047334"/>
    </source>
</evidence>
<dbReference type="SUPFAM" id="SSF51391">
    <property type="entry name" value="Thiamin phosphate synthase"/>
    <property type="match status" value="1"/>
</dbReference>
<comment type="similarity">
    <text evidence="9 10">Belongs to the thiamine-phosphate synthase family.</text>
</comment>
<evidence type="ECO:0000256" key="5">
    <source>
        <dbReference type="ARBA" id="ARBA00022977"/>
    </source>
</evidence>
<keyword evidence="4 9" id="KW-0460">Magnesium</keyword>
<protein>
    <recommendedName>
        <fullName evidence="9">Thiamine-phosphate synthase</fullName>
        <shortName evidence="9">TP synthase</shortName>
        <shortName evidence="9">TPS</shortName>
        <ecNumber evidence="9">2.5.1.3</ecNumber>
    </recommendedName>
    <alternativeName>
        <fullName evidence="9">Thiamine-phosphate pyrophosphorylase</fullName>
        <shortName evidence="9">TMP pyrophosphorylase</shortName>
        <shortName evidence="9">TMP-PPase</shortName>
    </alternativeName>
</protein>
<dbReference type="AlphaFoldDB" id="A0A242L0V6"/>
<keyword evidence="2 9" id="KW-0808">Transferase</keyword>
<comment type="catalytic activity">
    <reaction evidence="7 9 10">
        <text>2-(2-carboxy-4-methylthiazol-5-yl)ethyl phosphate + 4-amino-2-methyl-5-(diphosphooxymethyl)pyrimidine + 2 H(+) = thiamine phosphate + CO2 + diphosphate</text>
        <dbReference type="Rhea" id="RHEA:47848"/>
        <dbReference type="ChEBI" id="CHEBI:15378"/>
        <dbReference type="ChEBI" id="CHEBI:16526"/>
        <dbReference type="ChEBI" id="CHEBI:33019"/>
        <dbReference type="ChEBI" id="CHEBI:37575"/>
        <dbReference type="ChEBI" id="CHEBI:57841"/>
        <dbReference type="ChEBI" id="CHEBI:62890"/>
        <dbReference type="EC" id="2.5.1.3"/>
    </reaction>
</comment>
<comment type="pathway">
    <text evidence="1 9 11">Cofactor biosynthesis; thiamine diphosphate biosynthesis; thiamine phosphate from 4-amino-2-methyl-5-diphosphomethylpyrimidine and 4-methyl-5-(2-phosphoethyl)-thiazole: step 1/1.</text>
</comment>
<evidence type="ECO:0000256" key="9">
    <source>
        <dbReference type="HAMAP-Rule" id="MF_00097"/>
    </source>
</evidence>
<evidence type="ECO:0000256" key="8">
    <source>
        <dbReference type="ARBA" id="ARBA00047883"/>
    </source>
</evidence>
<dbReference type="Pfam" id="PF02581">
    <property type="entry name" value="TMP-TENI"/>
    <property type="match status" value="1"/>
</dbReference>
<comment type="cofactor">
    <cofactor evidence="9">
        <name>Mg(2+)</name>
        <dbReference type="ChEBI" id="CHEBI:18420"/>
    </cofactor>
    <text evidence="9">Binds 1 Mg(2+) ion per subunit.</text>
</comment>
<dbReference type="Proteomes" id="UP000195024">
    <property type="component" value="Unassembled WGS sequence"/>
</dbReference>
<keyword evidence="3 9" id="KW-0479">Metal-binding</keyword>
<feature type="binding site" evidence="9">
    <location>
        <begin position="153"/>
        <end position="155"/>
    </location>
    <ligand>
        <name>2-[(2R,5Z)-2-carboxy-4-methylthiazol-5(2H)-ylidene]ethyl phosphate</name>
        <dbReference type="ChEBI" id="CHEBI:62899"/>
    </ligand>
</feature>
<proteinExistence type="inferred from homology"/>
<feature type="binding site" evidence="9">
    <location>
        <begin position="203"/>
        <end position="204"/>
    </location>
    <ligand>
        <name>2-[(2R,5Z)-2-carboxy-4-methylthiazol-5(2H)-ylidene]ethyl phosphate</name>
        <dbReference type="ChEBI" id="CHEBI:62899"/>
    </ligand>
</feature>
<dbReference type="EMBL" id="NGMS01000001">
    <property type="protein sequence ID" value="OTP27837.1"/>
    <property type="molecule type" value="Genomic_DNA"/>
</dbReference>
<dbReference type="InterPro" id="IPR022998">
    <property type="entry name" value="ThiamineP_synth_TenI"/>
</dbReference>
<evidence type="ECO:0000256" key="4">
    <source>
        <dbReference type="ARBA" id="ARBA00022842"/>
    </source>
</evidence>
<evidence type="ECO:0000256" key="2">
    <source>
        <dbReference type="ARBA" id="ARBA00022679"/>
    </source>
</evidence>
<name>A0A242L0V6_ENTMU</name>
<feature type="binding site" evidence="9">
    <location>
        <position position="89"/>
    </location>
    <ligand>
        <name>Mg(2+)</name>
        <dbReference type="ChEBI" id="CHEBI:18420"/>
    </ligand>
</feature>
<dbReference type="GO" id="GO:0000287">
    <property type="term" value="F:magnesium ion binding"/>
    <property type="evidence" value="ECO:0007669"/>
    <property type="project" value="UniProtKB-UniRule"/>
</dbReference>